<comment type="similarity">
    <text evidence="1">Belongs to the class IV-like SAM-binding methyltransferase superfamily. RNA methyltransferase TrmH family.</text>
</comment>
<dbReference type="InterPro" id="IPR001537">
    <property type="entry name" value="SpoU_MeTrfase"/>
</dbReference>
<evidence type="ECO:0000313" key="7">
    <source>
        <dbReference type="Proteomes" id="UP000623269"/>
    </source>
</evidence>
<dbReference type="InterPro" id="IPR029064">
    <property type="entry name" value="Ribosomal_eL30-like_sf"/>
</dbReference>
<dbReference type="InterPro" id="IPR029026">
    <property type="entry name" value="tRNA_m1G_MTases_N"/>
</dbReference>
<evidence type="ECO:0000313" key="6">
    <source>
        <dbReference type="EMBL" id="MBH1940468.1"/>
    </source>
</evidence>
<evidence type="ECO:0000259" key="5">
    <source>
        <dbReference type="Pfam" id="PF22435"/>
    </source>
</evidence>
<gene>
    <name evidence="6" type="ORF">I5677_06095</name>
</gene>
<dbReference type="InterPro" id="IPR029028">
    <property type="entry name" value="Alpha/beta_knot_MTases"/>
</dbReference>
<feature type="domain" description="MRM3-like substrate binding" evidence="5">
    <location>
        <begin position="7"/>
        <end position="94"/>
    </location>
</feature>
<evidence type="ECO:0000256" key="3">
    <source>
        <dbReference type="ARBA" id="ARBA00022679"/>
    </source>
</evidence>
<name>A0A8J7H1S9_9FIRM</name>
<accession>A0A8J7H1S9</accession>
<evidence type="ECO:0000256" key="2">
    <source>
        <dbReference type="ARBA" id="ARBA00022603"/>
    </source>
</evidence>
<dbReference type="CDD" id="cd18095">
    <property type="entry name" value="SpoU-like_rRNA-MTase"/>
    <property type="match status" value="1"/>
</dbReference>
<keyword evidence="2 6" id="KW-0489">Methyltransferase</keyword>
<dbReference type="GO" id="GO:0008173">
    <property type="term" value="F:RNA methyltransferase activity"/>
    <property type="evidence" value="ECO:0007669"/>
    <property type="project" value="InterPro"/>
</dbReference>
<proteinExistence type="inferred from homology"/>
<dbReference type="GO" id="GO:0032259">
    <property type="term" value="P:methylation"/>
    <property type="evidence" value="ECO:0007669"/>
    <property type="project" value="UniProtKB-KW"/>
</dbReference>
<reference evidence="6" key="1">
    <citation type="submission" date="2020-12" db="EMBL/GenBank/DDBJ databases">
        <title>M. sibirica DSM 26468T genome.</title>
        <authorList>
            <person name="Thieme N."/>
            <person name="Rettenmaier R."/>
            <person name="Zverlov V."/>
            <person name="Liebl W."/>
        </authorList>
    </citation>
    <scope>NUCLEOTIDE SEQUENCE</scope>
    <source>
        <strain evidence="6">DSM 26468</strain>
    </source>
</reference>
<protein>
    <submittedName>
        <fullName evidence="6">RNA methyltransferase</fullName>
    </submittedName>
</protein>
<dbReference type="GO" id="GO:0006396">
    <property type="term" value="P:RNA processing"/>
    <property type="evidence" value="ECO:0007669"/>
    <property type="project" value="InterPro"/>
</dbReference>
<dbReference type="Gene3D" id="3.40.1280.10">
    <property type="match status" value="1"/>
</dbReference>
<dbReference type="Proteomes" id="UP000623269">
    <property type="component" value="Unassembled WGS sequence"/>
</dbReference>
<dbReference type="SUPFAM" id="SSF55315">
    <property type="entry name" value="L30e-like"/>
    <property type="match status" value="1"/>
</dbReference>
<sequence>MISSLSNQQIKNLTLLLKKAKAREEQGLFVIEGPKMFEEAKEEKLLVKAYASESFFNEITSQNPQYFNHLDYEILTDTLFKEVSDTKTPQGIMGTVKWRKDSLEQILAIPNTCLLVLEDIRDPGNLGTMIRTAEGAGMTGIIMSSSCVDLYNPKVIRSTMGSVFRVPVYQAEDFIDTLYALKNKKIALFAAHLDGKPYDSEGSFIRDCAFIIGNEANGLTEEVSSMADFQIKIPMEGRVESLNAAVAAAILMYEAARQRRTGNLTENDIR</sequence>
<dbReference type="PANTHER" id="PTHR43191:SF2">
    <property type="entry name" value="RRNA METHYLTRANSFERASE 3, MITOCHONDRIAL"/>
    <property type="match status" value="1"/>
</dbReference>
<dbReference type="Pfam" id="PF22435">
    <property type="entry name" value="MRM3-like_sub_bind"/>
    <property type="match status" value="1"/>
</dbReference>
<dbReference type="GO" id="GO:0003723">
    <property type="term" value="F:RNA binding"/>
    <property type="evidence" value="ECO:0007669"/>
    <property type="project" value="InterPro"/>
</dbReference>
<evidence type="ECO:0000259" key="4">
    <source>
        <dbReference type="Pfam" id="PF00588"/>
    </source>
</evidence>
<dbReference type="AlphaFoldDB" id="A0A8J7H1S9"/>
<dbReference type="InterPro" id="IPR053888">
    <property type="entry name" value="MRM3-like_sub_bind"/>
</dbReference>
<dbReference type="Pfam" id="PF00588">
    <property type="entry name" value="SpoU_methylase"/>
    <property type="match status" value="1"/>
</dbReference>
<keyword evidence="3" id="KW-0808">Transferase</keyword>
<dbReference type="EMBL" id="JAEAGR010000004">
    <property type="protein sequence ID" value="MBH1940468.1"/>
    <property type="molecule type" value="Genomic_DNA"/>
</dbReference>
<keyword evidence="7" id="KW-1185">Reference proteome</keyword>
<dbReference type="PANTHER" id="PTHR43191">
    <property type="entry name" value="RRNA METHYLTRANSFERASE 3"/>
    <property type="match status" value="1"/>
</dbReference>
<dbReference type="SUPFAM" id="SSF75217">
    <property type="entry name" value="alpha/beta knot"/>
    <property type="match status" value="1"/>
</dbReference>
<feature type="domain" description="tRNA/rRNA methyltransferase SpoU type" evidence="4">
    <location>
        <begin position="114"/>
        <end position="253"/>
    </location>
</feature>
<dbReference type="InterPro" id="IPR051259">
    <property type="entry name" value="rRNA_Methyltransferase"/>
</dbReference>
<dbReference type="Gene3D" id="3.30.1330.30">
    <property type="match status" value="1"/>
</dbReference>
<evidence type="ECO:0000256" key="1">
    <source>
        <dbReference type="ARBA" id="ARBA00007228"/>
    </source>
</evidence>
<organism evidence="6 7">
    <name type="scientific">Mobilitalea sibirica</name>
    <dbReference type="NCBI Taxonomy" id="1462919"/>
    <lineage>
        <taxon>Bacteria</taxon>
        <taxon>Bacillati</taxon>
        <taxon>Bacillota</taxon>
        <taxon>Clostridia</taxon>
        <taxon>Lachnospirales</taxon>
        <taxon>Lachnospiraceae</taxon>
        <taxon>Mobilitalea</taxon>
    </lineage>
</organism>
<comment type="caution">
    <text evidence="6">The sequence shown here is derived from an EMBL/GenBank/DDBJ whole genome shotgun (WGS) entry which is preliminary data.</text>
</comment>